<dbReference type="EMBL" id="JAPWGY010000004">
    <property type="protein sequence ID" value="MCZ4281627.1"/>
    <property type="molecule type" value="Genomic_DNA"/>
</dbReference>
<evidence type="ECO:0000256" key="4">
    <source>
        <dbReference type="ARBA" id="ARBA00022842"/>
    </source>
</evidence>
<dbReference type="InterPro" id="IPR023214">
    <property type="entry name" value="HAD_sf"/>
</dbReference>
<dbReference type="InterPro" id="IPR041492">
    <property type="entry name" value="HAD_2"/>
</dbReference>
<dbReference type="Pfam" id="PF13419">
    <property type="entry name" value="HAD_2"/>
    <property type="match status" value="1"/>
</dbReference>
<comment type="cofactor">
    <cofactor evidence="1">
        <name>Mg(2+)</name>
        <dbReference type="ChEBI" id="CHEBI:18420"/>
    </cofactor>
</comment>
<dbReference type="Gene3D" id="1.10.150.240">
    <property type="entry name" value="Putative phosphatase, domain 2"/>
    <property type="match status" value="1"/>
</dbReference>
<dbReference type="SFLD" id="SFLDG01129">
    <property type="entry name" value="C1.5:_HAD__Beta-PGM__Phosphata"/>
    <property type="match status" value="1"/>
</dbReference>
<dbReference type="InterPro" id="IPR023198">
    <property type="entry name" value="PGP-like_dom2"/>
</dbReference>
<organism evidence="5 6">
    <name type="scientific">Kiloniella laminariae</name>
    <dbReference type="NCBI Taxonomy" id="454162"/>
    <lineage>
        <taxon>Bacteria</taxon>
        <taxon>Pseudomonadati</taxon>
        <taxon>Pseudomonadota</taxon>
        <taxon>Alphaproteobacteria</taxon>
        <taxon>Rhodospirillales</taxon>
        <taxon>Kiloniellaceae</taxon>
        <taxon>Kiloniella</taxon>
    </lineage>
</organism>
<proteinExistence type="inferred from homology"/>
<dbReference type="SUPFAM" id="SSF56784">
    <property type="entry name" value="HAD-like"/>
    <property type="match status" value="1"/>
</dbReference>
<reference evidence="5" key="1">
    <citation type="submission" date="2022-12" db="EMBL/GenBank/DDBJ databases">
        <title>Bacterial isolates from different developmental stages of Nematostella vectensis.</title>
        <authorList>
            <person name="Fraune S."/>
        </authorList>
    </citation>
    <scope>NUCLEOTIDE SEQUENCE</scope>
    <source>
        <strain evidence="5">G21630-S1</strain>
    </source>
</reference>
<dbReference type="Gene3D" id="3.40.50.1000">
    <property type="entry name" value="HAD superfamily/HAD-like"/>
    <property type="match status" value="1"/>
</dbReference>
<dbReference type="PANTHER" id="PTHR46193">
    <property type="entry name" value="6-PHOSPHOGLUCONATE PHOSPHATASE"/>
    <property type="match status" value="1"/>
</dbReference>
<name>A0ABT4LKM5_9PROT</name>
<evidence type="ECO:0000256" key="1">
    <source>
        <dbReference type="ARBA" id="ARBA00001946"/>
    </source>
</evidence>
<dbReference type="InterPro" id="IPR051600">
    <property type="entry name" value="Beta-PGM-like"/>
</dbReference>
<dbReference type="NCBIfam" id="TIGR01509">
    <property type="entry name" value="HAD-SF-IA-v3"/>
    <property type="match status" value="1"/>
</dbReference>
<keyword evidence="5" id="KW-0378">Hydrolase</keyword>
<dbReference type="InterPro" id="IPR036412">
    <property type="entry name" value="HAD-like_sf"/>
</dbReference>
<dbReference type="Proteomes" id="UP001069802">
    <property type="component" value="Unassembled WGS sequence"/>
</dbReference>
<dbReference type="RefSeq" id="WP_269423792.1">
    <property type="nucleotide sequence ID" value="NZ_JAPWGY010000004.1"/>
</dbReference>
<evidence type="ECO:0000256" key="3">
    <source>
        <dbReference type="ARBA" id="ARBA00022723"/>
    </source>
</evidence>
<keyword evidence="3" id="KW-0479">Metal-binding</keyword>
<evidence type="ECO:0000313" key="6">
    <source>
        <dbReference type="Proteomes" id="UP001069802"/>
    </source>
</evidence>
<comment type="caution">
    <text evidence="5">The sequence shown here is derived from an EMBL/GenBank/DDBJ whole genome shotgun (WGS) entry which is preliminary data.</text>
</comment>
<dbReference type="PANTHER" id="PTHR46193:SF10">
    <property type="entry name" value="6-PHOSPHOGLUCONATE PHOSPHATASE"/>
    <property type="match status" value="1"/>
</dbReference>
<keyword evidence="6" id="KW-1185">Reference proteome</keyword>
<dbReference type="InterPro" id="IPR006439">
    <property type="entry name" value="HAD-SF_hydro_IA"/>
</dbReference>
<keyword evidence="4" id="KW-0460">Magnesium</keyword>
<protein>
    <submittedName>
        <fullName evidence="5">HAD-IA family hydrolase</fullName>
    </submittedName>
</protein>
<dbReference type="GO" id="GO:0016787">
    <property type="term" value="F:hydrolase activity"/>
    <property type="evidence" value="ECO:0007669"/>
    <property type="project" value="UniProtKB-KW"/>
</dbReference>
<dbReference type="SFLD" id="SFLDS00003">
    <property type="entry name" value="Haloacid_Dehalogenase"/>
    <property type="match status" value="1"/>
</dbReference>
<evidence type="ECO:0000313" key="5">
    <source>
        <dbReference type="EMBL" id="MCZ4281627.1"/>
    </source>
</evidence>
<comment type="similarity">
    <text evidence="2">Belongs to the HAD-like hydrolase superfamily. CbbY/CbbZ/Gph/YieH family.</text>
</comment>
<sequence length="227" mass="24518">MLSYPELIIFDCDGVLVDSEVLSSRVVSETLGHYGIRITPDETATRFSGYTDEAIGHFFAAESCPEIPENFASIVEEATISCFPNELKSLPFVRETLANLNVLFCVASNSRTKRLDLALAATGLDRFFAAECRFSSSLVKNPKPAPELHLLACQKMGVLPEQALVIEDTPTGVTAAVAAGIPVLGYIGASHIADPAHQKETLLDAGAYAVFEDMRQLQSMLKDYTAG</sequence>
<evidence type="ECO:0000256" key="2">
    <source>
        <dbReference type="ARBA" id="ARBA00006171"/>
    </source>
</evidence>
<accession>A0ABT4LKM5</accession>
<gene>
    <name evidence="5" type="ORF">O4H49_12625</name>
</gene>